<evidence type="ECO:0000313" key="3">
    <source>
        <dbReference type="Proteomes" id="UP000326202"/>
    </source>
</evidence>
<dbReference type="AlphaFoldDB" id="A0A5J6ML06"/>
<feature type="signal peptide" evidence="1">
    <location>
        <begin position="1"/>
        <end position="23"/>
    </location>
</feature>
<sequence length="137" mass="15150">MVRSFTSLALFALAIVFTHPAAAERLKLSGSEIKQLLSDKTAYGYRGDTAYSVYFAPDGTMVEQEKDGKRRIGHWVAKQTEHCVTWQDDGAESCMALYRDRGQIIWVDPTTGAMNLAKLKSGKNLSTDLTQSADLSQ</sequence>
<dbReference type="Proteomes" id="UP000326202">
    <property type="component" value="Chromosome"/>
</dbReference>
<gene>
    <name evidence="2" type="ORF">FRZ44_31700</name>
</gene>
<dbReference type="EMBL" id="CP042906">
    <property type="protein sequence ID" value="QEX17867.1"/>
    <property type="molecule type" value="Genomic_DNA"/>
</dbReference>
<dbReference type="KEGG" id="htq:FRZ44_31700"/>
<feature type="chain" id="PRO_5023831086" evidence="1">
    <location>
        <begin position="24"/>
        <end position="137"/>
    </location>
</feature>
<evidence type="ECO:0000313" key="2">
    <source>
        <dbReference type="EMBL" id="QEX17867.1"/>
    </source>
</evidence>
<proteinExistence type="predicted"/>
<keyword evidence="3" id="KW-1185">Reference proteome</keyword>
<accession>A0A5J6ML06</accession>
<reference evidence="2 3" key="1">
    <citation type="submission" date="2019-08" db="EMBL/GenBank/DDBJ databases">
        <title>Hyperibacter terrae gen. nov., sp. nov. and Hyperibacter viscosus sp. nov., two new members in the family Rhodospirillaceae isolated from the rhizosphere of Hypericum perforatum.</title>
        <authorList>
            <person name="Noviana Z."/>
        </authorList>
    </citation>
    <scope>NUCLEOTIDE SEQUENCE [LARGE SCALE GENOMIC DNA]</scope>
    <source>
        <strain evidence="2 3">R5913</strain>
    </source>
</reference>
<protein>
    <submittedName>
        <fullName evidence="2">Uncharacterized protein</fullName>
    </submittedName>
</protein>
<dbReference type="OrthoDB" id="7360198at2"/>
<dbReference type="RefSeq" id="WP_151178083.1">
    <property type="nucleotide sequence ID" value="NZ_CP042906.1"/>
</dbReference>
<name>A0A5J6ML06_9PROT</name>
<organism evidence="2 3">
    <name type="scientific">Hypericibacter terrae</name>
    <dbReference type="NCBI Taxonomy" id="2602015"/>
    <lineage>
        <taxon>Bacteria</taxon>
        <taxon>Pseudomonadati</taxon>
        <taxon>Pseudomonadota</taxon>
        <taxon>Alphaproteobacteria</taxon>
        <taxon>Rhodospirillales</taxon>
        <taxon>Dongiaceae</taxon>
        <taxon>Hypericibacter</taxon>
    </lineage>
</organism>
<evidence type="ECO:0000256" key="1">
    <source>
        <dbReference type="SAM" id="SignalP"/>
    </source>
</evidence>
<keyword evidence="1" id="KW-0732">Signal</keyword>